<dbReference type="NCBIfam" id="TIGR00682">
    <property type="entry name" value="lpxK"/>
    <property type="match status" value="1"/>
</dbReference>
<dbReference type="EMBL" id="VMRY01000083">
    <property type="protein sequence ID" value="TVT51798.1"/>
    <property type="molecule type" value="Genomic_DNA"/>
</dbReference>
<dbReference type="GO" id="GO:0009244">
    <property type="term" value="P:lipopolysaccharide core region biosynthetic process"/>
    <property type="evidence" value="ECO:0007669"/>
    <property type="project" value="TreeGrafter"/>
</dbReference>
<dbReference type="Proteomes" id="UP000317355">
    <property type="component" value="Unassembled WGS sequence"/>
</dbReference>
<keyword evidence="6 13" id="KW-0441">Lipid A biosynthesis</keyword>
<comment type="caution">
    <text evidence="15">The sequence shown here is derived from an EMBL/GenBank/DDBJ whole genome shotgun (WGS) entry which is preliminary data.</text>
</comment>
<protein>
    <recommendedName>
        <fullName evidence="4 13">Tetraacyldisaccharide 4'-kinase</fullName>
        <ecNumber evidence="3 13">2.7.1.130</ecNumber>
    </recommendedName>
    <alternativeName>
        <fullName evidence="12 13">Lipid A 4'-kinase</fullName>
    </alternativeName>
</protein>
<feature type="transmembrane region" description="Helical" evidence="14">
    <location>
        <begin position="6"/>
        <end position="31"/>
    </location>
</feature>
<keyword evidence="11 13" id="KW-0443">Lipid metabolism</keyword>
<dbReference type="PANTHER" id="PTHR42724:SF1">
    <property type="entry name" value="TETRAACYLDISACCHARIDE 4'-KINASE, MITOCHONDRIAL-RELATED"/>
    <property type="match status" value="1"/>
</dbReference>
<evidence type="ECO:0000256" key="9">
    <source>
        <dbReference type="ARBA" id="ARBA00022777"/>
    </source>
</evidence>
<evidence type="ECO:0000256" key="12">
    <source>
        <dbReference type="ARBA" id="ARBA00029757"/>
    </source>
</evidence>
<comment type="pathway">
    <text evidence="2 13">Glycolipid biosynthesis; lipid IV(A) biosynthesis; lipid IV(A) from (3R)-3-hydroxytetradecanoyl-[acyl-carrier-protein] and UDP-N-acetyl-alpha-D-glucosamine: step 6/6.</text>
</comment>
<evidence type="ECO:0000313" key="15">
    <source>
        <dbReference type="EMBL" id="TVT51798.1"/>
    </source>
</evidence>
<evidence type="ECO:0000256" key="6">
    <source>
        <dbReference type="ARBA" id="ARBA00022556"/>
    </source>
</evidence>
<comment type="function">
    <text evidence="1 13">Transfers the gamma-phosphate of ATP to the 4'-position of a tetraacyldisaccharide 1-phosphate intermediate (termed DS-1-P) to form tetraacyldisaccharide 1,4'-bis-phosphate (lipid IVA).</text>
</comment>
<evidence type="ECO:0000256" key="4">
    <source>
        <dbReference type="ARBA" id="ARBA00016436"/>
    </source>
</evidence>
<comment type="catalytic activity">
    <reaction evidence="13">
        <text>a lipid A disaccharide + ATP = a lipid IVA + ADP + H(+)</text>
        <dbReference type="Rhea" id="RHEA:67840"/>
        <dbReference type="ChEBI" id="CHEBI:15378"/>
        <dbReference type="ChEBI" id="CHEBI:30616"/>
        <dbReference type="ChEBI" id="CHEBI:176343"/>
        <dbReference type="ChEBI" id="CHEBI:176425"/>
        <dbReference type="ChEBI" id="CHEBI:456216"/>
        <dbReference type="EC" id="2.7.1.130"/>
    </reaction>
</comment>
<dbReference type="PANTHER" id="PTHR42724">
    <property type="entry name" value="TETRAACYLDISACCHARIDE 4'-KINASE"/>
    <property type="match status" value="1"/>
</dbReference>
<keyword evidence="14" id="KW-1133">Transmembrane helix</keyword>
<evidence type="ECO:0000256" key="10">
    <source>
        <dbReference type="ARBA" id="ARBA00022840"/>
    </source>
</evidence>
<keyword evidence="14" id="KW-0472">Membrane</keyword>
<proteinExistence type="inferred from homology"/>
<evidence type="ECO:0000256" key="8">
    <source>
        <dbReference type="ARBA" id="ARBA00022741"/>
    </source>
</evidence>
<dbReference type="AlphaFoldDB" id="A0A558CSP9"/>
<dbReference type="GO" id="GO:0009029">
    <property type="term" value="F:lipid-A 4'-kinase activity"/>
    <property type="evidence" value="ECO:0007669"/>
    <property type="project" value="UniProtKB-UniRule"/>
</dbReference>
<comment type="similarity">
    <text evidence="13">Belongs to the LpxK family.</text>
</comment>
<keyword evidence="14" id="KW-0812">Transmembrane</keyword>
<evidence type="ECO:0000256" key="5">
    <source>
        <dbReference type="ARBA" id="ARBA00022516"/>
    </source>
</evidence>
<dbReference type="SUPFAM" id="SSF52540">
    <property type="entry name" value="P-loop containing nucleoside triphosphate hydrolases"/>
    <property type="match status" value="1"/>
</dbReference>
<dbReference type="GO" id="GO:0005524">
    <property type="term" value="F:ATP binding"/>
    <property type="evidence" value="ECO:0007669"/>
    <property type="project" value="UniProtKB-UniRule"/>
</dbReference>
<sequence>MKRLDHYWYSVNAVSILLLPLSWLFCLISWLRRLAYNFQLKSSRKLPVPVIVVGNITVGGTGKTPLVIWLTDYLREQGFSPGIISRGYGGKATHWPLQVTADSDPVLVGDEPVMLARRCGCPIWVGPDRPVTADALLNNTSCDILISDDGLQHYAMARDIEIAVIDGARGLGNGFCLPAGPLRERRGRLDTVDLVVANGDSELTDHHMTLAVGELINLADQLHLPAEHFSGQRVHGMAGIGNPQRFFNTLRGLGMSVEEHLFPDHYRFCAADITPDDTLPVIITEKDAVKCTHFSQQRHWYLEVSAKLPEGFIQQLDKQIRELRNG</sequence>
<dbReference type="InterPro" id="IPR027417">
    <property type="entry name" value="P-loop_NTPase"/>
</dbReference>
<dbReference type="GO" id="GO:0009245">
    <property type="term" value="P:lipid A biosynthetic process"/>
    <property type="evidence" value="ECO:0007669"/>
    <property type="project" value="UniProtKB-UniRule"/>
</dbReference>
<keyword evidence="10 13" id="KW-0067">ATP-binding</keyword>
<evidence type="ECO:0000256" key="11">
    <source>
        <dbReference type="ARBA" id="ARBA00023098"/>
    </source>
</evidence>
<dbReference type="InterPro" id="IPR003758">
    <property type="entry name" value="LpxK"/>
</dbReference>
<accession>A0A558CSP9</accession>
<keyword evidence="8 13" id="KW-0547">Nucleotide-binding</keyword>
<gene>
    <name evidence="13" type="primary">lpxK</name>
    <name evidence="15" type="ORF">FHK82_14880</name>
</gene>
<organism evidence="15 16">
    <name type="scientific">Sedimenticola thiotaurini</name>
    <dbReference type="NCBI Taxonomy" id="1543721"/>
    <lineage>
        <taxon>Bacteria</taxon>
        <taxon>Pseudomonadati</taxon>
        <taxon>Pseudomonadota</taxon>
        <taxon>Gammaproteobacteria</taxon>
        <taxon>Chromatiales</taxon>
        <taxon>Sedimenticolaceae</taxon>
        <taxon>Sedimenticola</taxon>
    </lineage>
</organism>
<evidence type="ECO:0000256" key="1">
    <source>
        <dbReference type="ARBA" id="ARBA00002274"/>
    </source>
</evidence>
<keyword evidence="5 13" id="KW-0444">Lipid biosynthesis</keyword>
<keyword evidence="9 13" id="KW-0418">Kinase</keyword>
<evidence type="ECO:0000256" key="14">
    <source>
        <dbReference type="SAM" id="Phobius"/>
    </source>
</evidence>
<dbReference type="GO" id="GO:0005886">
    <property type="term" value="C:plasma membrane"/>
    <property type="evidence" value="ECO:0007669"/>
    <property type="project" value="TreeGrafter"/>
</dbReference>
<dbReference type="EC" id="2.7.1.130" evidence="3 13"/>
<keyword evidence="7 13" id="KW-0808">Transferase</keyword>
<dbReference type="Pfam" id="PF02606">
    <property type="entry name" value="LpxK"/>
    <property type="match status" value="1"/>
</dbReference>
<evidence type="ECO:0000256" key="2">
    <source>
        <dbReference type="ARBA" id="ARBA00004870"/>
    </source>
</evidence>
<dbReference type="HAMAP" id="MF_00409">
    <property type="entry name" value="LpxK"/>
    <property type="match status" value="1"/>
</dbReference>
<dbReference type="UniPathway" id="UPA00359">
    <property type="reaction ID" value="UER00482"/>
</dbReference>
<feature type="binding site" evidence="13">
    <location>
        <begin position="57"/>
        <end position="64"/>
    </location>
    <ligand>
        <name>ATP</name>
        <dbReference type="ChEBI" id="CHEBI:30616"/>
    </ligand>
</feature>
<evidence type="ECO:0000313" key="16">
    <source>
        <dbReference type="Proteomes" id="UP000317355"/>
    </source>
</evidence>
<name>A0A558CSP9_9GAMM</name>
<evidence type="ECO:0000256" key="7">
    <source>
        <dbReference type="ARBA" id="ARBA00022679"/>
    </source>
</evidence>
<evidence type="ECO:0000256" key="3">
    <source>
        <dbReference type="ARBA" id="ARBA00012071"/>
    </source>
</evidence>
<reference evidence="15 16" key="1">
    <citation type="submission" date="2019-07" db="EMBL/GenBank/DDBJ databases">
        <title>The pathways for chlorine oxyanion respiration interact through the shared metabolite chlorate.</title>
        <authorList>
            <person name="Barnum T.P."/>
            <person name="Cheng Y."/>
            <person name="Hill K.A."/>
            <person name="Lucas L.N."/>
            <person name="Carlson H.K."/>
            <person name="Coates J.D."/>
        </authorList>
    </citation>
    <scope>NUCLEOTIDE SEQUENCE [LARGE SCALE GENOMIC DNA]</scope>
    <source>
        <strain evidence="15">BK-3</strain>
    </source>
</reference>
<evidence type="ECO:0000256" key="13">
    <source>
        <dbReference type="HAMAP-Rule" id="MF_00409"/>
    </source>
</evidence>